<evidence type="ECO:0000256" key="1">
    <source>
        <dbReference type="SAM" id="MobiDB-lite"/>
    </source>
</evidence>
<feature type="domain" description="Protein kinase" evidence="2">
    <location>
        <begin position="88"/>
        <end position="412"/>
    </location>
</feature>
<keyword evidence="4" id="KW-1185">Reference proteome</keyword>
<name>A0A0E0AZX6_9ORYZ</name>
<reference evidence="3" key="2">
    <citation type="submission" date="2018-05" db="EMBL/GenBank/DDBJ databases">
        <title>OgluRS3 (Oryza glumaepatula Reference Sequence Version 3).</title>
        <authorList>
            <person name="Zhang J."/>
            <person name="Kudrna D."/>
            <person name="Lee S."/>
            <person name="Talag J."/>
            <person name="Welchert J."/>
            <person name="Wing R.A."/>
        </authorList>
    </citation>
    <scope>NUCLEOTIDE SEQUENCE [LARGE SCALE GENOMIC DNA]</scope>
</reference>
<dbReference type="Pfam" id="PF00069">
    <property type="entry name" value="Pkinase"/>
    <property type="match status" value="1"/>
</dbReference>
<dbReference type="Gramene" id="OGLUM09G02120.1">
    <property type="protein sequence ID" value="OGLUM09G02120.1"/>
    <property type="gene ID" value="OGLUM09G02120"/>
</dbReference>
<feature type="compositionally biased region" description="Polar residues" evidence="1">
    <location>
        <begin position="1"/>
        <end position="10"/>
    </location>
</feature>
<dbReference type="AlphaFoldDB" id="A0A0E0AZX6"/>
<dbReference type="Gene3D" id="1.10.510.10">
    <property type="entry name" value="Transferase(Phosphotransferase) domain 1"/>
    <property type="match status" value="1"/>
</dbReference>
<dbReference type="InterPro" id="IPR052239">
    <property type="entry name" value="Ser/Thr-specific_kinases"/>
</dbReference>
<dbReference type="GO" id="GO:0004674">
    <property type="term" value="F:protein serine/threonine kinase activity"/>
    <property type="evidence" value="ECO:0007669"/>
    <property type="project" value="TreeGrafter"/>
</dbReference>
<dbReference type="PROSITE" id="PS50011">
    <property type="entry name" value="PROTEIN_KINASE_DOM"/>
    <property type="match status" value="1"/>
</dbReference>
<protein>
    <recommendedName>
        <fullName evidence="2">Protein kinase domain-containing protein</fullName>
    </recommendedName>
</protein>
<sequence length="417" mass="46003">MKAPTNTPIETTRPDLIPTSRAPAPPEEEESSSHAACPSRANAIVKHRREPDDELQAAAMGCSFSGLNALYDTVGGGGGDIWVNDYRFRVVRRLGDAGPAGSFVFLVKEVVAAATASDGTGGAVPGASGLAKKKGIDPSHISADGTYALKKVLIQNEQHLEQVRQEIRVSSQFSHPNLLPLLENAIIAVKGVQDGSQNHEAYLLFPVHLDGTLQDINKNMLEKKEYFPTISILQIFRQLCAGLKHMHSFDPPYSHNGVKPDNVLITQRKDQPHLAILMDFESARPARIAIRSQADAMQLQEWASEHCSAHYRAPELWECPTHADIDERTDIWSLGCCLYAMMYGKSPFDYELDEAAGESLQSVTKSAQIKWPTEAGPSYPDSLRQFVTWMLQPHPAVRPHIDDIIIHVDKLIAKYSI</sequence>
<dbReference type="SMART" id="SM00220">
    <property type="entry name" value="S_TKc"/>
    <property type="match status" value="1"/>
</dbReference>
<proteinExistence type="predicted"/>
<accession>A0A0E0AZX6</accession>
<evidence type="ECO:0000259" key="2">
    <source>
        <dbReference type="PROSITE" id="PS50011"/>
    </source>
</evidence>
<dbReference type="PANTHER" id="PTHR45998">
    <property type="entry name" value="SERINE/THREONINE-PROTEIN KINASE 16"/>
    <property type="match status" value="1"/>
</dbReference>
<dbReference type="EnsemblPlants" id="OGLUM09G02120.1">
    <property type="protein sequence ID" value="OGLUM09G02120.1"/>
    <property type="gene ID" value="OGLUM09G02120"/>
</dbReference>
<dbReference type="PANTHER" id="PTHR45998:SF1">
    <property type="entry name" value="OS09G0237600 PROTEIN"/>
    <property type="match status" value="1"/>
</dbReference>
<dbReference type="STRING" id="40148.A0A0E0AZX6"/>
<reference evidence="3" key="1">
    <citation type="submission" date="2015-04" db="UniProtKB">
        <authorList>
            <consortium name="EnsemblPlants"/>
        </authorList>
    </citation>
    <scope>IDENTIFICATION</scope>
</reference>
<dbReference type="HOGENOM" id="CLU_000288_109_2_1"/>
<dbReference type="eggNOG" id="KOG2345">
    <property type="taxonomic scope" value="Eukaryota"/>
</dbReference>
<dbReference type="SUPFAM" id="SSF56112">
    <property type="entry name" value="Protein kinase-like (PK-like)"/>
    <property type="match status" value="1"/>
</dbReference>
<evidence type="ECO:0000313" key="4">
    <source>
        <dbReference type="Proteomes" id="UP000026961"/>
    </source>
</evidence>
<dbReference type="GO" id="GO:0005524">
    <property type="term" value="F:ATP binding"/>
    <property type="evidence" value="ECO:0007669"/>
    <property type="project" value="InterPro"/>
</dbReference>
<dbReference type="InterPro" id="IPR011009">
    <property type="entry name" value="Kinase-like_dom_sf"/>
</dbReference>
<dbReference type="GO" id="GO:0005737">
    <property type="term" value="C:cytoplasm"/>
    <property type="evidence" value="ECO:0007669"/>
    <property type="project" value="TreeGrafter"/>
</dbReference>
<dbReference type="Gene3D" id="3.30.200.20">
    <property type="entry name" value="Phosphorylase Kinase, domain 1"/>
    <property type="match status" value="1"/>
</dbReference>
<evidence type="ECO:0000313" key="3">
    <source>
        <dbReference type="EnsemblPlants" id="OGLUM09G02120.1"/>
    </source>
</evidence>
<dbReference type="Proteomes" id="UP000026961">
    <property type="component" value="Chromosome 9"/>
</dbReference>
<feature type="region of interest" description="Disordered" evidence="1">
    <location>
        <begin position="1"/>
        <end position="38"/>
    </location>
</feature>
<organism evidence="3">
    <name type="scientific">Oryza glumipatula</name>
    <dbReference type="NCBI Taxonomy" id="40148"/>
    <lineage>
        <taxon>Eukaryota</taxon>
        <taxon>Viridiplantae</taxon>
        <taxon>Streptophyta</taxon>
        <taxon>Embryophyta</taxon>
        <taxon>Tracheophyta</taxon>
        <taxon>Spermatophyta</taxon>
        <taxon>Magnoliopsida</taxon>
        <taxon>Liliopsida</taxon>
        <taxon>Poales</taxon>
        <taxon>Poaceae</taxon>
        <taxon>BOP clade</taxon>
        <taxon>Oryzoideae</taxon>
        <taxon>Oryzeae</taxon>
        <taxon>Oryzinae</taxon>
        <taxon>Oryza</taxon>
    </lineage>
</organism>
<dbReference type="InterPro" id="IPR000719">
    <property type="entry name" value="Prot_kinase_dom"/>
</dbReference>